<dbReference type="Gene3D" id="2.40.30.10">
    <property type="entry name" value="Translation factors"/>
    <property type="match status" value="1"/>
</dbReference>
<dbReference type="InterPro" id="IPR008254">
    <property type="entry name" value="Flavodoxin/NO_synth"/>
</dbReference>
<gene>
    <name evidence="14" type="ORF">SAMN05444158_7142</name>
</gene>
<name>A0A1H2BGQ1_9BRAD</name>
<comment type="cofactor">
    <cofactor evidence="2">
        <name>FAD</name>
        <dbReference type="ChEBI" id="CHEBI:57692"/>
    </cofactor>
</comment>
<reference evidence="15" key="1">
    <citation type="submission" date="2016-10" db="EMBL/GenBank/DDBJ databases">
        <authorList>
            <person name="Varghese N."/>
            <person name="Submissions S."/>
        </authorList>
    </citation>
    <scope>NUCLEOTIDE SEQUENCE [LARGE SCALE GENOMIC DNA]</scope>
    <source>
        <strain evidence="15">GAS369</strain>
    </source>
</reference>
<dbReference type="Gene3D" id="3.40.50.80">
    <property type="entry name" value="Nucleotide-binding domain of ferredoxin-NADP reductase (FNR) module"/>
    <property type="match status" value="1"/>
</dbReference>
<comment type="cofactor">
    <cofactor evidence="1">
        <name>FMN</name>
        <dbReference type="ChEBI" id="CHEBI:58210"/>
    </cofactor>
</comment>
<dbReference type="PROSITE" id="PS50902">
    <property type="entry name" value="FLAVODOXIN_LIKE"/>
    <property type="match status" value="1"/>
</dbReference>
<comment type="catalytic activity">
    <reaction evidence="11">
        <text>hydrogen sulfide + 3 NADP(+) + 3 H2O = sulfite + 3 NADPH + 4 H(+)</text>
        <dbReference type="Rhea" id="RHEA:13801"/>
        <dbReference type="ChEBI" id="CHEBI:15377"/>
        <dbReference type="ChEBI" id="CHEBI:15378"/>
        <dbReference type="ChEBI" id="CHEBI:17359"/>
        <dbReference type="ChEBI" id="CHEBI:29919"/>
        <dbReference type="ChEBI" id="CHEBI:57783"/>
        <dbReference type="ChEBI" id="CHEBI:58349"/>
        <dbReference type="EC" id="1.8.1.2"/>
    </reaction>
</comment>
<feature type="domain" description="FAD-binding FR-type" evidence="13">
    <location>
        <begin position="210"/>
        <end position="416"/>
    </location>
</feature>
<dbReference type="Pfam" id="PF00175">
    <property type="entry name" value="NAD_binding_1"/>
    <property type="match status" value="1"/>
</dbReference>
<dbReference type="InterPro" id="IPR001433">
    <property type="entry name" value="OxRdtase_FAD/NAD-bd"/>
</dbReference>
<dbReference type="InterPro" id="IPR001094">
    <property type="entry name" value="Flavdoxin-like"/>
</dbReference>
<evidence type="ECO:0000256" key="1">
    <source>
        <dbReference type="ARBA" id="ARBA00001917"/>
    </source>
</evidence>
<dbReference type="Gene3D" id="1.20.990.10">
    <property type="entry name" value="NADPH-cytochrome p450 Reductase, Chain A, domain 3"/>
    <property type="match status" value="1"/>
</dbReference>
<dbReference type="Pfam" id="PF00667">
    <property type="entry name" value="FAD_binding_1"/>
    <property type="match status" value="2"/>
</dbReference>
<evidence type="ECO:0000256" key="7">
    <source>
        <dbReference type="ARBA" id="ARBA00022857"/>
    </source>
</evidence>
<sequence length="567" mass="62151">MLALLIGGGVALAAFVGDARVASAKIIIGARLPQSASQSQRVPLTILYASESGNARGLAIAAGKAAARLGLEPHVVDMANIKVAEAAKTKHLLVIASTWGEGEPPQRATDFYDSLMAPTAPRFDGVRYAVLALGDRAYASLDNFCRTGRSLDARLAELGGMRLADRSDCDADYEVQAGSWIRSRLAELTSSDVQVEVAPYLADSKPVGRAYPFEAEIREKVNLNGSHSTVCTYQITLALDESGILYEPGDSIGILPRNDPELIEEMLNVVGISANPALREAMRTYYDITALTVPQIEAYARLSGDQALATLAADEERAAEFLSGGRQLIDLLTAAPRKLNSEQFTGLLRRLQPRLYSIASSSKATPGQVDLLIAAVDYQAYGRRRKGVASMDVAERCRVGDRLRIYLHSNPYFRLPSDPSRSIIMIGPGTGVAPFRAFMQERDATGARGKNWLFFGNQHRADDFLYESEWTALQRRGVLSRLDVAFSRDQPQKIYVQDRMWEARRDLYAWVQEGAAIYVCGNAHGMAPDVNGMLLKIAIDQGKLDDAGAQAWLDNLRREARYLRDVY</sequence>
<dbReference type="GO" id="GO:0004783">
    <property type="term" value="F:sulfite reductase (NADPH) activity"/>
    <property type="evidence" value="ECO:0007669"/>
    <property type="project" value="UniProtKB-EC"/>
</dbReference>
<dbReference type="CDD" id="cd06199">
    <property type="entry name" value="SiR"/>
    <property type="match status" value="1"/>
</dbReference>
<evidence type="ECO:0000313" key="14">
    <source>
        <dbReference type="EMBL" id="SDT57202.1"/>
    </source>
</evidence>
<evidence type="ECO:0000256" key="2">
    <source>
        <dbReference type="ARBA" id="ARBA00001974"/>
    </source>
</evidence>
<dbReference type="GO" id="GO:0019344">
    <property type="term" value="P:cysteine biosynthetic process"/>
    <property type="evidence" value="ECO:0007669"/>
    <property type="project" value="UniProtKB-KW"/>
</dbReference>
<dbReference type="GO" id="GO:0005829">
    <property type="term" value="C:cytosol"/>
    <property type="evidence" value="ECO:0007669"/>
    <property type="project" value="TreeGrafter"/>
</dbReference>
<dbReference type="Pfam" id="PF00258">
    <property type="entry name" value="Flavodoxin_1"/>
    <property type="match status" value="1"/>
</dbReference>
<evidence type="ECO:0000256" key="3">
    <source>
        <dbReference type="ARBA" id="ARBA00012604"/>
    </source>
</evidence>
<dbReference type="FunFam" id="3.40.50.80:FF:000001">
    <property type="entry name" value="NADPH--cytochrome P450 reductase 1"/>
    <property type="match status" value="1"/>
</dbReference>
<evidence type="ECO:0000256" key="6">
    <source>
        <dbReference type="ARBA" id="ARBA00022827"/>
    </source>
</evidence>
<keyword evidence="6" id="KW-0274">FAD</keyword>
<evidence type="ECO:0000313" key="15">
    <source>
        <dbReference type="Proteomes" id="UP000243904"/>
    </source>
</evidence>
<evidence type="ECO:0000256" key="4">
    <source>
        <dbReference type="ARBA" id="ARBA00022630"/>
    </source>
</evidence>
<evidence type="ECO:0000256" key="8">
    <source>
        <dbReference type="ARBA" id="ARBA00022982"/>
    </source>
</evidence>
<organism evidence="14 15">
    <name type="scientific">Bradyrhizobium canariense</name>
    <dbReference type="NCBI Taxonomy" id="255045"/>
    <lineage>
        <taxon>Bacteria</taxon>
        <taxon>Pseudomonadati</taxon>
        <taxon>Pseudomonadota</taxon>
        <taxon>Alphaproteobacteria</taxon>
        <taxon>Hyphomicrobiales</taxon>
        <taxon>Nitrobacteraceae</taxon>
        <taxon>Bradyrhizobium</taxon>
    </lineage>
</organism>
<dbReference type="InterPro" id="IPR017938">
    <property type="entry name" value="Riboflavin_synthase-like_b-brl"/>
</dbReference>
<dbReference type="GO" id="GO:0010181">
    <property type="term" value="F:FMN binding"/>
    <property type="evidence" value="ECO:0007669"/>
    <property type="project" value="InterPro"/>
</dbReference>
<dbReference type="PANTHER" id="PTHR19384:SF128">
    <property type="entry name" value="NADPH OXIDOREDUCTASE A"/>
    <property type="match status" value="1"/>
</dbReference>
<keyword evidence="8" id="KW-0249">Electron transport</keyword>
<proteinExistence type="predicted"/>
<keyword evidence="4" id="KW-0285">Flavoprotein</keyword>
<dbReference type="EMBL" id="LT629750">
    <property type="protein sequence ID" value="SDT57202.1"/>
    <property type="molecule type" value="Genomic_DNA"/>
</dbReference>
<evidence type="ECO:0000256" key="5">
    <source>
        <dbReference type="ARBA" id="ARBA00022643"/>
    </source>
</evidence>
<keyword evidence="5" id="KW-0288">FMN</keyword>
<dbReference type="SUPFAM" id="SSF52218">
    <property type="entry name" value="Flavoproteins"/>
    <property type="match status" value="1"/>
</dbReference>
<keyword evidence="9" id="KW-0560">Oxidoreductase</keyword>
<dbReference type="InterPro" id="IPR017927">
    <property type="entry name" value="FAD-bd_FR_type"/>
</dbReference>
<keyword evidence="7" id="KW-0521">NADP</keyword>
<dbReference type="InterPro" id="IPR039261">
    <property type="entry name" value="FNR_nucleotide-bd"/>
</dbReference>
<dbReference type="PROSITE" id="PS51384">
    <property type="entry name" value="FAD_FR"/>
    <property type="match status" value="1"/>
</dbReference>
<dbReference type="Proteomes" id="UP000243904">
    <property type="component" value="Chromosome I"/>
</dbReference>
<evidence type="ECO:0000256" key="11">
    <source>
        <dbReference type="ARBA" id="ARBA00052219"/>
    </source>
</evidence>
<keyword evidence="10" id="KW-0028">Amino-acid biosynthesis</keyword>
<dbReference type="PRINTS" id="PR00369">
    <property type="entry name" value="FLAVODOXIN"/>
</dbReference>
<dbReference type="PANTHER" id="PTHR19384">
    <property type="entry name" value="NITRIC OXIDE SYNTHASE-RELATED"/>
    <property type="match status" value="1"/>
</dbReference>
<keyword evidence="15" id="KW-1185">Reference proteome</keyword>
<accession>A0A1H2BGQ1</accession>
<dbReference type="InterPro" id="IPR003097">
    <property type="entry name" value="CysJ-like_FAD-binding"/>
</dbReference>
<evidence type="ECO:0000256" key="10">
    <source>
        <dbReference type="ARBA" id="ARBA00023192"/>
    </source>
</evidence>
<evidence type="ECO:0000256" key="9">
    <source>
        <dbReference type="ARBA" id="ARBA00023002"/>
    </source>
</evidence>
<dbReference type="Gene3D" id="3.40.50.360">
    <property type="match status" value="1"/>
</dbReference>
<keyword evidence="10" id="KW-0198">Cysteine biosynthesis</keyword>
<evidence type="ECO:0000259" key="13">
    <source>
        <dbReference type="PROSITE" id="PS51384"/>
    </source>
</evidence>
<feature type="domain" description="Flavodoxin-like" evidence="12">
    <location>
        <begin position="44"/>
        <end position="185"/>
    </location>
</feature>
<dbReference type="SUPFAM" id="SSF52343">
    <property type="entry name" value="Ferredoxin reductase-like, C-terminal NADP-linked domain"/>
    <property type="match status" value="1"/>
</dbReference>
<keyword evidence="8" id="KW-0813">Transport</keyword>
<dbReference type="InterPro" id="IPR023173">
    <property type="entry name" value="NADPH_Cyt_P450_Rdtase_alpha"/>
</dbReference>
<dbReference type="GO" id="GO:0050660">
    <property type="term" value="F:flavin adenine dinucleotide binding"/>
    <property type="evidence" value="ECO:0007669"/>
    <property type="project" value="TreeGrafter"/>
</dbReference>
<dbReference type="EC" id="1.8.1.2" evidence="3"/>
<dbReference type="InterPro" id="IPR029039">
    <property type="entry name" value="Flavoprotein-like_sf"/>
</dbReference>
<dbReference type="AlphaFoldDB" id="A0A1H2BGQ1"/>
<evidence type="ECO:0000259" key="12">
    <source>
        <dbReference type="PROSITE" id="PS50902"/>
    </source>
</evidence>
<dbReference type="InterPro" id="IPR001709">
    <property type="entry name" value="Flavoprot_Pyr_Nucl_cyt_Rdtase"/>
</dbReference>
<dbReference type="PRINTS" id="PR00371">
    <property type="entry name" value="FPNCR"/>
</dbReference>
<protein>
    <recommendedName>
        <fullName evidence="3">assimilatory sulfite reductase (NADPH)</fullName>
        <ecNumber evidence="3">1.8.1.2</ecNumber>
    </recommendedName>
</protein>
<dbReference type="SUPFAM" id="SSF63380">
    <property type="entry name" value="Riboflavin synthase domain-like"/>
    <property type="match status" value="1"/>
</dbReference>